<name>A0A8T9CEE4_9HELO</name>
<comment type="caution">
    <text evidence="3">The sequence shown here is derived from an EMBL/GenBank/DDBJ whole genome shotgun (WGS) entry which is preliminary data.</text>
</comment>
<gene>
    <name evidence="3" type="ORF">LSUE1_G002197</name>
</gene>
<dbReference type="Gene3D" id="3.40.720.10">
    <property type="entry name" value="Alkaline Phosphatase, subunit A"/>
    <property type="match status" value="1"/>
</dbReference>
<keyword evidence="1" id="KW-0472">Membrane</keyword>
<protein>
    <recommendedName>
        <fullName evidence="2">Sulfatase N-terminal domain-containing protein</fullName>
    </recommendedName>
</protein>
<keyword evidence="1" id="KW-1133">Transmembrane helix</keyword>
<evidence type="ECO:0000313" key="4">
    <source>
        <dbReference type="Proteomes" id="UP000469558"/>
    </source>
</evidence>
<keyword evidence="1" id="KW-0812">Transmembrane</keyword>
<dbReference type="AlphaFoldDB" id="A0A8T9CEE4"/>
<accession>A0A8T9CEE4</accession>
<proteinExistence type="predicted"/>
<evidence type="ECO:0000259" key="2">
    <source>
        <dbReference type="Pfam" id="PF00884"/>
    </source>
</evidence>
<dbReference type="OrthoDB" id="103349at2759"/>
<dbReference type="PANTHER" id="PTHR43751:SF3">
    <property type="entry name" value="SULFATASE N-TERMINAL DOMAIN-CONTAINING PROTEIN"/>
    <property type="match status" value="1"/>
</dbReference>
<dbReference type="InterPro" id="IPR017850">
    <property type="entry name" value="Alkaline_phosphatase_core_sf"/>
</dbReference>
<feature type="domain" description="Sulfatase N-terminal" evidence="2">
    <location>
        <begin position="352"/>
        <end position="666"/>
    </location>
</feature>
<evidence type="ECO:0000256" key="1">
    <source>
        <dbReference type="SAM" id="Phobius"/>
    </source>
</evidence>
<dbReference type="SUPFAM" id="SSF53649">
    <property type="entry name" value="Alkaline phosphatase-like"/>
    <property type="match status" value="1"/>
</dbReference>
<dbReference type="EMBL" id="QGMK01000181">
    <property type="protein sequence ID" value="TVY83542.1"/>
    <property type="molecule type" value="Genomic_DNA"/>
</dbReference>
<sequence>METGGEIKWGAAQNIVQNPAGLKVLLSGSLRASIVAIVMITAAWVVSQTLYNWTDSFVSNAVTAFVGPRLKMEFALTEELIGASTNSNSDFDYHSLCTDEEEMSGAVTEWNDLPAFLIKYRRPTQHSRWLTRAKFLTPIIMVSILLAVRPRHFPFSHMSGSIPFTLIELWIGNAAEVCQAGFSTEFPPFPLPDLLDTAFWERADHKFPGWTPTGIPFDNETSQRPHLQRPTWLPEQKMKGFGRWYNESDESDSVNEDLFAGVNYDPRNDPLKISNMNQDLLESLAKTLENHKVAIRHVVLLSLESTRKDVFPFKKDSHLHKQIMKTHTSNENRAKANFELSKLTRNAELLTGESSGLGEGDMDFSSARPGSWRNLRKDMGGINIVGASTGSTSSLKSIIGSHCGVQPLPVDFTVEVGRQIYQPCLPNILNLFNHNKHPQAQEHQSKAKGSVSENVKSMSWKSVYLQSITDQYDHQDRLNQNMGLDEVIVKNTLSNPSSKHYPPSEKESNYFGYPETQLKPYLKDLFRQAEEKNQRLFLSHLTGSTHHPWNTPEAFGETVDYLRQSHWGGEHPLNRYLNTIKYADGWIGEIMDLLEEMDVAEETLVVMVGDHGWAFQEDSHARGTFENGHISNLRVPLLFHHPALPRIQLELNATSLSIVPTILDLLTQTESLNEEDAEIASSLTHQYEGQSLIRPFVRERNGRQQWNVGVLNAGGAVLSVSSAAVPYRLVLPVCKNGVYRFTDNLLDPHEQDPLEENNIEELVNSVARKYGVATTDDPATWVVDAEKVGKWWGVEMRRRWRYGGAALQNDRKPAEMAGLGKVKKEHWWNT</sequence>
<feature type="transmembrane region" description="Helical" evidence="1">
    <location>
        <begin position="24"/>
        <end position="46"/>
    </location>
</feature>
<dbReference type="Proteomes" id="UP000469558">
    <property type="component" value="Unassembled WGS sequence"/>
</dbReference>
<organism evidence="3 4">
    <name type="scientific">Lachnellula suecica</name>
    <dbReference type="NCBI Taxonomy" id="602035"/>
    <lineage>
        <taxon>Eukaryota</taxon>
        <taxon>Fungi</taxon>
        <taxon>Dikarya</taxon>
        <taxon>Ascomycota</taxon>
        <taxon>Pezizomycotina</taxon>
        <taxon>Leotiomycetes</taxon>
        <taxon>Helotiales</taxon>
        <taxon>Lachnaceae</taxon>
        <taxon>Lachnellula</taxon>
    </lineage>
</organism>
<dbReference type="InterPro" id="IPR052701">
    <property type="entry name" value="GAG_Ulvan_Degrading_Sulfatases"/>
</dbReference>
<dbReference type="InterPro" id="IPR000917">
    <property type="entry name" value="Sulfatase_N"/>
</dbReference>
<dbReference type="Pfam" id="PF00884">
    <property type="entry name" value="Sulfatase"/>
    <property type="match status" value="1"/>
</dbReference>
<evidence type="ECO:0000313" key="3">
    <source>
        <dbReference type="EMBL" id="TVY83542.1"/>
    </source>
</evidence>
<dbReference type="PANTHER" id="PTHR43751">
    <property type="entry name" value="SULFATASE"/>
    <property type="match status" value="1"/>
</dbReference>
<reference evidence="3 4" key="1">
    <citation type="submission" date="2018-05" db="EMBL/GenBank/DDBJ databases">
        <title>Genome sequencing and assembly of the regulated plant pathogen Lachnellula willkommii and related sister species for the development of diagnostic species identification markers.</title>
        <authorList>
            <person name="Giroux E."/>
            <person name="Bilodeau G."/>
        </authorList>
    </citation>
    <scope>NUCLEOTIDE SEQUENCE [LARGE SCALE GENOMIC DNA]</scope>
    <source>
        <strain evidence="3 4">CBS 268.59</strain>
    </source>
</reference>
<keyword evidence="4" id="KW-1185">Reference proteome</keyword>
<feature type="transmembrane region" description="Helical" evidence="1">
    <location>
        <begin position="129"/>
        <end position="148"/>
    </location>
</feature>